<protein>
    <submittedName>
        <fullName evidence="2">GNAT family N-acetyltransferase</fullName>
    </submittedName>
</protein>
<dbReference type="Gene3D" id="3.40.630.30">
    <property type="match status" value="1"/>
</dbReference>
<gene>
    <name evidence="2" type="ORF">GCM10010470_17410</name>
</gene>
<reference evidence="2 3" key="1">
    <citation type="journal article" date="2019" name="Int. J. Syst. Evol. Microbiol.">
        <title>The Global Catalogue of Microorganisms (GCM) 10K type strain sequencing project: providing services to taxonomists for standard genome sequencing and annotation.</title>
        <authorList>
            <consortium name="The Broad Institute Genomics Platform"/>
            <consortium name="The Broad Institute Genome Sequencing Center for Infectious Disease"/>
            <person name="Wu L."/>
            <person name="Ma J."/>
        </authorList>
    </citation>
    <scope>NUCLEOTIDE SEQUENCE [LARGE SCALE GENOMIC DNA]</scope>
    <source>
        <strain evidence="2 3">JCM 9383</strain>
    </source>
</reference>
<dbReference type="InterPro" id="IPR000182">
    <property type="entry name" value="GNAT_dom"/>
</dbReference>
<sequence length="162" mass="17738">MRGEDEASFLAAHRAMAAEGVNFAFGLEAGMSWSDYLQTLEEWRAGINLPTGMVPATFLVAEVAGEIVGRTSIRHTLNDFLARLGGHIGYAVLAEHRRRGYATEILRQSIVIARAHGVERVLVTCDEDNIGSITVIEACGGRLDTLVRTEPGAPAKRRYWID</sequence>
<dbReference type="Pfam" id="PF00583">
    <property type="entry name" value="Acetyltransf_1"/>
    <property type="match status" value="1"/>
</dbReference>
<proteinExistence type="predicted"/>
<dbReference type="PROSITE" id="PS51186">
    <property type="entry name" value="GNAT"/>
    <property type="match status" value="1"/>
</dbReference>
<feature type="domain" description="N-acetyltransferase" evidence="1">
    <location>
        <begin position="1"/>
        <end position="162"/>
    </location>
</feature>
<dbReference type="Proteomes" id="UP001500979">
    <property type="component" value="Unassembled WGS sequence"/>
</dbReference>
<organism evidence="2 3">
    <name type="scientific">Saccharopolyspora taberi</name>
    <dbReference type="NCBI Taxonomy" id="60895"/>
    <lineage>
        <taxon>Bacteria</taxon>
        <taxon>Bacillati</taxon>
        <taxon>Actinomycetota</taxon>
        <taxon>Actinomycetes</taxon>
        <taxon>Pseudonocardiales</taxon>
        <taxon>Pseudonocardiaceae</taxon>
        <taxon>Saccharopolyspora</taxon>
    </lineage>
</organism>
<dbReference type="EMBL" id="BAAAUX010000010">
    <property type="protein sequence ID" value="GAA2783892.1"/>
    <property type="molecule type" value="Genomic_DNA"/>
</dbReference>
<evidence type="ECO:0000259" key="1">
    <source>
        <dbReference type="PROSITE" id="PS51186"/>
    </source>
</evidence>
<dbReference type="PANTHER" id="PTHR39173">
    <property type="entry name" value="ACETYLTRANSFERASE"/>
    <property type="match status" value="1"/>
</dbReference>
<dbReference type="SUPFAM" id="SSF55729">
    <property type="entry name" value="Acyl-CoA N-acyltransferases (Nat)"/>
    <property type="match status" value="1"/>
</dbReference>
<evidence type="ECO:0000313" key="3">
    <source>
        <dbReference type="Proteomes" id="UP001500979"/>
    </source>
</evidence>
<dbReference type="CDD" id="cd04301">
    <property type="entry name" value="NAT_SF"/>
    <property type="match status" value="1"/>
</dbReference>
<accession>A0ABN3V8N3</accession>
<comment type="caution">
    <text evidence="2">The sequence shown here is derived from an EMBL/GenBank/DDBJ whole genome shotgun (WGS) entry which is preliminary data.</text>
</comment>
<name>A0ABN3V8N3_9PSEU</name>
<keyword evidence="3" id="KW-1185">Reference proteome</keyword>
<evidence type="ECO:0000313" key="2">
    <source>
        <dbReference type="EMBL" id="GAA2783892.1"/>
    </source>
</evidence>
<dbReference type="PANTHER" id="PTHR39173:SF1">
    <property type="entry name" value="ACETYLTRANSFERASE"/>
    <property type="match status" value="1"/>
</dbReference>
<dbReference type="InterPro" id="IPR016181">
    <property type="entry name" value="Acyl_CoA_acyltransferase"/>
</dbReference>